<feature type="domain" description="C2H2-type" evidence="16">
    <location>
        <begin position="621"/>
        <end position="643"/>
    </location>
</feature>
<keyword evidence="4" id="KW-0479">Metal-binding</keyword>
<dbReference type="SMART" id="SM00355">
    <property type="entry name" value="ZnF_C2H2"/>
    <property type="match status" value="3"/>
</dbReference>
<keyword evidence="7" id="KW-0862">Zinc</keyword>
<dbReference type="PANTHER" id="PTHR23235:SF158">
    <property type="entry name" value="C2H2-TYPE DOMAIN-CONTAINING PROTEIN"/>
    <property type="match status" value="1"/>
</dbReference>
<feature type="region of interest" description="Disordered" evidence="15">
    <location>
        <begin position="1"/>
        <end position="30"/>
    </location>
</feature>
<dbReference type="Proteomes" id="UP000027135">
    <property type="component" value="Unassembled WGS sequence"/>
</dbReference>
<feature type="region of interest" description="Disordered" evidence="15">
    <location>
        <begin position="459"/>
        <end position="483"/>
    </location>
</feature>
<evidence type="ECO:0000313" key="17">
    <source>
        <dbReference type="EMBL" id="KDR23641.1"/>
    </source>
</evidence>
<dbReference type="EMBL" id="KK852455">
    <property type="protein sequence ID" value="KDR23641.1"/>
    <property type="molecule type" value="Genomic_DNA"/>
</dbReference>
<keyword evidence="13" id="KW-0539">Nucleus</keyword>
<feature type="domain" description="C2H2-type" evidence="16">
    <location>
        <begin position="561"/>
        <end position="590"/>
    </location>
</feature>
<name>A0A067RIJ4_ZOONE</name>
<evidence type="ECO:0000256" key="5">
    <source>
        <dbReference type="ARBA" id="ARBA00022737"/>
    </source>
</evidence>
<feature type="region of interest" description="Disordered" evidence="15">
    <location>
        <begin position="754"/>
        <end position="775"/>
    </location>
</feature>
<dbReference type="SUPFAM" id="SSF57667">
    <property type="entry name" value="beta-beta-alpha zinc fingers"/>
    <property type="match status" value="2"/>
</dbReference>
<reference evidence="17 18" key="1">
    <citation type="journal article" date="2014" name="Nat. Commun.">
        <title>Molecular traces of alternative social organization in a termite genome.</title>
        <authorList>
            <person name="Terrapon N."/>
            <person name="Li C."/>
            <person name="Robertson H.M."/>
            <person name="Ji L."/>
            <person name="Meng X."/>
            <person name="Booth W."/>
            <person name="Chen Z."/>
            <person name="Childers C.P."/>
            <person name="Glastad K.M."/>
            <person name="Gokhale K."/>
            <person name="Gowin J."/>
            <person name="Gronenberg W."/>
            <person name="Hermansen R.A."/>
            <person name="Hu H."/>
            <person name="Hunt B.G."/>
            <person name="Huylmans A.K."/>
            <person name="Khalil S.M."/>
            <person name="Mitchell R.D."/>
            <person name="Munoz-Torres M.C."/>
            <person name="Mustard J.A."/>
            <person name="Pan H."/>
            <person name="Reese J.T."/>
            <person name="Scharf M.E."/>
            <person name="Sun F."/>
            <person name="Vogel H."/>
            <person name="Xiao J."/>
            <person name="Yang W."/>
            <person name="Yang Z."/>
            <person name="Yang Z."/>
            <person name="Zhou J."/>
            <person name="Zhu J."/>
            <person name="Brent C.S."/>
            <person name="Elsik C.G."/>
            <person name="Goodisman M.A."/>
            <person name="Liberles D.A."/>
            <person name="Roe R.M."/>
            <person name="Vargo E.L."/>
            <person name="Vilcinskas A."/>
            <person name="Wang J."/>
            <person name="Bornberg-Bauer E."/>
            <person name="Korb J."/>
            <person name="Zhang G."/>
            <person name="Liebig J."/>
        </authorList>
    </citation>
    <scope>NUCLEOTIDE SEQUENCE [LARGE SCALE GENOMIC DNA]</scope>
    <source>
        <tissue evidence="17">Whole organism</tissue>
    </source>
</reference>
<dbReference type="GO" id="GO:0000981">
    <property type="term" value="F:DNA-binding transcription factor activity, RNA polymerase II-specific"/>
    <property type="evidence" value="ECO:0007669"/>
    <property type="project" value="TreeGrafter"/>
</dbReference>
<evidence type="ECO:0000256" key="15">
    <source>
        <dbReference type="SAM" id="MobiDB-lite"/>
    </source>
</evidence>
<dbReference type="FunFam" id="3.30.160.60:FF:000237">
    <property type="entry name" value="Krueppel-like factor 2"/>
    <property type="match status" value="1"/>
</dbReference>
<dbReference type="FunFam" id="3.30.160.60:FF:000624">
    <property type="entry name" value="zinc finger protein 697"/>
    <property type="match status" value="1"/>
</dbReference>
<evidence type="ECO:0000256" key="11">
    <source>
        <dbReference type="ARBA" id="ARBA00023159"/>
    </source>
</evidence>
<dbReference type="InParanoid" id="A0A067RIJ4"/>
<keyword evidence="9" id="KW-0805">Transcription regulation</keyword>
<keyword evidence="8" id="KW-0832">Ubl conjugation</keyword>
<dbReference type="AlphaFoldDB" id="A0A067RIJ4"/>
<sequence>MPHCHVHDDGPQSREGPGEGEGMRQDGSALTEQPCLGVDNLYVGRFTIKRSTDSTDFESLCLKTFRREHNSTPELVYHRVYSAVIKPLGETYGLHLEERDAFSGRPTAAIARLTANSTLLAVNISKPRSLKSKARDLDVRKLRNNTTHLSSLKVAELLGRLQRGIKSIHDSPRIFPNCIQCVRLEVLTATHQDMRTKERNKTEEGFKIRMKRINVFCWSLRIACLALTSSSSTFKGLGSLDRGQSEKLKCCRVNVERFVSDVSHRTQCSANCHRQSVLSDDSEQGKPDEEAVTAEENNEIFSNSSVELQKAAAPEDFDCPKNCKHRMYVKTWNPLLVALRSEKRARTSGLVKTTVIPEPRRPPAPINSSGEYQEYGNYHPHLPIKSEPSGQSESAYGAYGMPSSYLGLQGGSYTSYQAQAPHSDGYNGTMTIVQTPFSHVSPPASPDTHLPVIRHNQFLPPGAPSPNHAMQHHHHHHHSPDMMHHQFPVSQRLSHHHHHHFSNIRVMTPPASPHLANLRHHPHHLHTASPSAFLPGDQQGQPPPKTKRGRRRWGRKKVTTHTCTYAGCTKTYTKSSHLKAHLRTHTGEKPYQCSWKGCGWKFARSDELTRHYRKHTGDRPFQCRLCERAFSRSDHLALHMKRHIALFHSLAYKANSEEDEFRICPNYVEEDEPLFVRQIASLYRKTELQVKRRVDSFVKMAPMFLRIMLLPSSGPKRLTKVKTEQTVLHRREPGDALDTRADCQVHVEGARRLDEHGHNSAPLTSELSRMPDHSVPKALAPCRPLTEHTNKCLLDGSGSQKSESSRNCAETVDSSLSTHKRTLQRLGKYPKGGGQVPLWAPPLRPEQGQAVKKLTRKFVALKMEAECSHETCKDYGSKQRTVSCLPYRVTNRRLTGSSRGRLTSFDPSLGLIEYFLLVIYTGTLGAGRHPVVSRRRLSVMAFYNVIAVEHEAGCRKSDDHCAHNALRVRWPYFRPCAVLSDEWERPLVLLGTRRRYLFRSDGELLAAEIVLTRIRIPRIQTPRVVAFGNAILFTRNSNTCEITKLRRERNPADIVLRQHSRWDRRNPHKPDFGTRWKDFKNAGET</sequence>
<comment type="subcellular location">
    <subcellularLocation>
        <location evidence="1">Nucleus</location>
    </subcellularLocation>
</comment>
<feature type="region of interest" description="Disordered" evidence="15">
    <location>
        <begin position="795"/>
        <end position="816"/>
    </location>
</feature>
<evidence type="ECO:0000256" key="1">
    <source>
        <dbReference type="ARBA" id="ARBA00004123"/>
    </source>
</evidence>
<evidence type="ECO:0000256" key="4">
    <source>
        <dbReference type="ARBA" id="ARBA00022723"/>
    </source>
</evidence>
<feature type="compositionally biased region" description="Basic residues" evidence="15">
    <location>
        <begin position="545"/>
        <end position="556"/>
    </location>
</feature>
<accession>A0A067RIJ4</accession>
<dbReference type="InterPro" id="IPR036236">
    <property type="entry name" value="Znf_C2H2_sf"/>
</dbReference>
<evidence type="ECO:0000256" key="14">
    <source>
        <dbReference type="PROSITE-ProRule" id="PRU00042"/>
    </source>
</evidence>
<dbReference type="Pfam" id="PF00096">
    <property type="entry name" value="zf-C2H2"/>
    <property type="match status" value="3"/>
</dbReference>
<evidence type="ECO:0000256" key="6">
    <source>
        <dbReference type="ARBA" id="ARBA00022771"/>
    </source>
</evidence>
<keyword evidence="10" id="KW-0238">DNA-binding</keyword>
<dbReference type="InterPro" id="IPR013087">
    <property type="entry name" value="Znf_C2H2_type"/>
</dbReference>
<keyword evidence="12" id="KW-0804">Transcription</keyword>
<dbReference type="GO" id="GO:0045893">
    <property type="term" value="P:positive regulation of DNA-templated transcription"/>
    <property type="evidence" value="ECO:0007669"/>
    <property type="project" value="UniProtKB-ARBA"/>
</dbReference>
<evidence type="ECO:0000259" key="16">
    <source>
        <dbReference type="PROSITE" id="PS50157"/>
    </source>
</evidence>
<dbReference type="GO" id="GO:0000978">
    <property type="term" value="F:RNA polymerase II cis-regulatory region sequence-specific DNA binding"/>
    <property type="evidence" value="ECO:0007669"/>
    <property type="project" value="TreeGrafter"/>
</dbReference>
<evidence type="ECO:0000256" key="7">
    <source>
        <dbReference type="ARBA" id="ARBA00022833"/>
    </source>
</evidence>
<dbReference type="FunFam" id="3.30.160.60:FF:000018">
    <property type="entry name" value="Krueppel-like factor 15"/>
    <property type="match status" value="1"/>
</dbReference>
<feature type="region of interest" description="Disordered" evidence="15">
    <location>
        <begin position="522"/>
        <end position="556"/>
    </location>
</feature>
<keyword evidence="3" id="KW-0597">Phosphoprotein</keyword>
<dbReference type="PROSITE" id="PS00028">
    <property type="entry name" value="ZINC_FINGER_C2H2_1"/>
    <property type="match status" value="3"/>
</dbReference>
<dbReference type="PROSITE" id="PS50157">
    <property type="entry name" value="ZINC_FINGER_C2H2_2"/>
    <property type="match status" value="3"/>
</dbReference>
<keyword evidence="6 14" id="KW-0863">Zinc-finger</keyword>
<feature type="compositionally biased region" description="Basic and acidic residues" evidence="15">
    <location>
        <begin position="1"/>
        <end position="12"/>
    </location>
</feature>
<keyword evidence="11" id="KW-0010">Activator</keyword>
<organism evidence="17 18">
    <name type="scientific">Zootermopsis nevadensis</name>
    <name type="common">Dampwood termite</name>
    <dbReference type="NCBI Taxonomy" id="136037"/>
    <lineage>
        <taxon>Eukaryota</taxon>
        <taxon>Metazoa</taxon>
        <taxon>Ecdysozoa</taxon>
        <taxon>Arthropoda</taxon>
        <taxon>Hexapoda</taxon>
        <taxon>Insecta</taxon>
        <taxon>Pterygota</taxon>
        <taxon>Neoptera</taxon>
        <taxon>Polyneoptera</taxon>
        <taxon>Dictyoptera</taxon>
        <taxon>Blattodea</taxon>
        <taxon>Blattoidea</taxon>
        <taxon>Termitoidae</taxon>
        <taxon>Termopsidae</taxon>
        <taxon>Zootermopsis</taxon>
    </lineage>
</organism>
<evidence type="ECO:0000256" key="12">
    <source>
        <dbReference type="ARBA" id="ARBA00023163"/>
    </source>
</evidence>
<keyword evidence="5" id="KW-0677">Repeat</keyword>
<proteinExistence type="inferred from homology"/>
<dbReference type="eggNOG" id="KOG1721">
    <property type="taxonomic scope" value="Eukaryota"/>
</dbReference>
<feature type="region of interest" description="Disordered" evidence="15">
    <location>
        <begin position="1065"/>
        <end position="1085"/>
    </location>
</feature>
<evidence type="ECO:0000256" key="3">
    <source>
        <dbReference type="ARBA" id="ARBA00022553"/>
    </source>
</evidence>
<dbReference type="GO" id="GO:0005634">
    <property type="term" value="C:nucleus"/>
    <property type="evidence" value="ECO:0007669"/>
    <property type="project" value="UniProtKB-SubCell"/>
</dbReference>
<evidence type="ECO:0000256" key="9">
    <source>
        <dbReference type="ARBA" id="ARBA00023015"/>
    </source>
</evidence>
<evidence type="ECO:0000256" key="8">
    <source>
        <dbReference type="ARBA" id="ARBA00022843"/>
    </source>
</evidence>
<evidence type="ECO:0000256" key="13">
    <source>
        <dbReference type="ARBA" id="ARBA00023242"/>
    </source>
</evidence>
<gene>
    <name evidence="17" type="ORF">L798_11559</name>
</gene>
<evidence type="ECO:0000256" key="2">
    <source>
        <dbReference type="ARBA" id="ARBA00006991"/>
    </source>
</evidence>
<evidence type="ECO:0000256" key="10">
    <source>
        <dbReference type="ARBA" id="ARBA00023125"/>
    </source>
</evidence>
<keyword evidence="18" id="KW-1185">Reference proteome</keyword>
<dbReference type="PANTHER" id="PTHR23235">
    <property type="entry name" value="KRUEPPEL-LIKE TRANSCRIPTION FACTOR"/>
    <property type="match status" value="1"/>
</dbReference>
<feature type="compositionally biased region" description="Polar residues" evidence="15">
    <location>
        <begin position="797"/>
        <end position="816"/>
    </location>
</feature>
<protein>
    <submittedName>
        <fullName evidence="17">Krueppel-like factor 4</fullName>
    </submittedName>
</protein>
<feature type="domain" description="C2H2-type" evidence="16">
    <location>
        <begin position="591"/>
        <end position="620"/>
    </location>
</feature>
<dbReference type="Gene3D" id="3.30.160.60">
    <property type="entry name" value="Classic Zinc Finger"/>
    <property type="match status" value="3"/>
</dbReference>
<evidence type="ECO:0000313" key="18">
    <source>
        <dbReference type="Proteomes" id="UP000027135"/>
    </source>
</evidence>
<comment type="similarity">
    <text evidence="2">Belongs to the krueppel C2H2-type zinc-finger protein family.</text>
</comment>
<dbReference type="GO" id="GO:0008270">
    <property type="term" value="F:zinc ion binding"/>
    <property type="evidence" value="ECO:0007669"/>
    <property type="project" value="UniProtKB-KW"/>
</dbReference>